<dbReference type="PANTHER" id="PTHR20858">
    <property type="entry name" value="PHOSPHOMETHYLPYRIMIDINE KINASE"/>
    <property type="match status" value="1"/>
</dbReference>
<organism evidence="4 5">
    <name type="scientific">Balneatrix alpica</name>
    <dbReference type="NCBI Taxonomy" id="75684"/>
    <lineage>
        <taxon>Bacteria</taxon>
        <taxon>Pseudomonadati</taxon>
        <taxon>Pseudomonadota</taxon>
        <taxon>Gammaproteobacteria</taxon>
        <taxon>Oceanospirillales</taxon>
        <taxon>Balneatrichaceae</taxon>
        <taxon>Balneatrix</taxon>
    </lineage>
</organism>
<dbReference type="GO" id="GO:0008902">
    <property type="term" value="F:hydroxymethylpyrimidine kinase activity"/>
    <property type="evidence" value="ECO:0007669"/>
    <property type="project" value="UniProtKB-EC"/>
</dbReference>
<dbReference type="SUPFAM" id="SSF53613">
    <property type="entry name" value="Ribokinase-like"/>
    <property type="match status" value="1"/>
</dbReference>
<name>A0ABV5ZAY0_9GAMM</name>
<sequence length="276" mass="28664">MHVPPAQVLTIAGSDSSGGAGIQADLKTFMALGCYGASVITAITAQNTCGVQQAQALSAELVVGQLQAVLQDLNIRAIKTGMLANRAIIQAIAPLLQQAAIPLVLDPVMLAKSGHALLAEDAIEAFCQLLLPQAQLITPNLPEAAALCQRAEPDNEDEMQELAAALLLRGAKAVLLKGGHLAGPEAVDWFTDGQHWQRFASPRIATRNSHGTGCTLAAAICAGLGQGLPLLAAIEQAKRYLQQALAQADALAVGQGHGPLHHAHAWWPLPATAPTL</sequence>
<evidence type="ECO:0000256" key="2">
    <source>
        <dbReference type="ARBA" id="ARBA00012135"/>
    </source>
</evidence>
<dbReference type="NCBIfam" id="TIGR00097">
    <property type="entry name" value="HMP-P_kinase"/>
    <property type="match status" value="1"/>
</dbReference>
<dbReference type="RefSeq" id="WP_027311878.1">
    <property type="nucleotide sequence ID" value="NZ_JBHLZN010000002.1"/>
</dbReference>
<keyword evidence="5" id="KW-1185">Reference proteome</keyword>
<dbReference type="EC" id="2.7.1.49" evidence="2"/>
<dbReference type="EMBL" id="JBHLZN010000002">
    <property type="protein sequence ID" value="MFB9886430.1"/>
    <property type="molecule type" value="Genomic_DNA"/>
</dbReference>
<dbReference type="PANTHER" id="PTHR20858:SF17">
    <property type="entry name" value="HYDROXYMETHYLPYRIMIDINE_PHOSPHOMETHYLPYRIMIDINE KINASE THI20-RELATED"/>
    <property type="match status" value="1"/>
</dbReference>
<keyword evidence="4" id="KW-0808">Transferase</keyword>
<dbReference type="InterPro" id="IPR029056">
    <property type="entry name" value="Ribokinase-like"/>
</dbReference>
<dbReference type="GO" id="GO:0008972">
    <property type="term" value="F:phosphomethylpyrimidine kinase activity"/>
    <property type="evidence" value="ECO:0007669"/>
    <property type="project" value="UniProtKB-EC"/>
</dbReference>
<dbReference type="InterPro" id="IPR013749">
    <property type="entry name" value="PM/HMP-P_kinase-1"/>
</dbReference>
<protein>
    <recommendedName>
        <fullName evidence="2">hydroxymethylpyrimidine kinase</fullName>
        <ecNumber evidence="2">2.7.1.49</ecNumber>
    </recommendedName>
</protein>
<proteinExistence type="predicted"/>
<evidence type="ECO:0000313" key="5">
    <source>
        <dbReference type="Proteomes" id="UP001589628"/>
    </source>
</evidence>
<dbReference type="Proteomes" id="UP001589628">
    <property type="component" value="Unassembled WGS sequence"/>
</dbReference>
<dbReference type="InterPro" id="IPR004399">
    <property type="entry name" value="HMP/HMP-P_kinase_dom"/>
</dbReference>
<feature type="domain" description="Pyridoxamine kinase/Phosphomethylpyrimidine kinase" evidence="3">
    <location>
        <begin position="15"/>
        <end position="261"/>
    </location>
</feature>
<evidence type="ECO:0000259" key="3">
    <source>
        <dbReference type="Pfam" id="PF08543"/>
    </source>
</evidence>
<evidence type="ECO:0000256" key="1">
    <source>
        <dbReference type="ARBA" id="ARBA00004948"/>
    </source>
</evidence>
<evidence type="ECO:0000313" key="4">
    <source>
        <dbReference type="EMBL" id="MFB9886430.1"/>
    </source>
</evidence>
<gene>
    <name evidence="4" type="primary">thiD</name>
    <name evidence="4" type="ORF">ACFFLH_08415</name>
</gene>
<accession>A0ABV5ZAY0</accession>
<reference evidence="4 5" key="1">
    <citation type="submission" date="2024-09" db="EMBL/GenBank/DDBJ databases">
        <authorList>
            <person name="Sun Q."/>
            <person name="Mori K."/>
        </authorList>
    </citation>
    <scope>NUCLEOTIDE SEQUENCE [LARGE SCALE GENOMIC DNA]</scope>
    <source>
        <strain evidence="4 5">ATCC 51285</strain>
    </source>
</reference>
<comment type="caution">
    <text evidence="4">The sequence shown here is derived from an EMBL/GenBank/DDBJ whole genome shotgun (WGS) entry which is preliminary data.</text>
</comment>
<dbReference type="CDD" id="cd01169">
    <property type="entry name" value="HMPP_kinase"/>
    <property type="match status" value="1"/>
</dbReference>
<keyword evidence="4" id="KW-0418">Kinase</keyword>
<dbReference type="Gene3D" id="3.40.1190.20">
    <property type="match status" value="1"/>
</dbReference>
<comment type="pathway">
    <text evidence="1">Cofactor biosynthesis; thiamine diphosphate biosynthesis.</text>
</comment>
<dbReference type="Pfam" id="PF08543">
    <property type="entry name" value="Phos_pyr_kin"/>
    <property type="match status" value="1"/>
</dbReference>